<evidence type="ECO:0000256" key="1">
    <source>
        <dbReference type="ARBA" id="ARBA00023266"/>
    </source>
</evidence>
<dbReference type="Pfam" id="PF26341">
    <property type="entry name" value="AAA_SelU"/>
    <property type="match status" value="1"/>
</dbReference>
<dbReference type="OrthoDB" id="566238at2759"/>
<gene>
    <name evidence="4" type="ORF">PECAL_2P26790</name>
</gene>
<sequence length="621" mass="69035">MRRHLATALLATAASALVPPAAPRRSKALRTRDAGVAHKIPIIEGEAVDPASDPSRPRWLYAPSKVPNASHWDVVLDARSPSEFEEDRILGALSTPVLDDDERAEVGTLYASNSFQARVRGASLVANRLAHILQDDRIATLPRDARILVYCWRGGDRSGSLAHALSRIGWHVALLQGGYKAYRKLVREALYEDSEGALLRNCVAIGGATGSGKGLILDALSARGAQVIDLEGLASHRGSILGAEPGVKQPTQKHFESRLYNALKALDPSRPTFVELESAKIGRLDVPRPIFRRLIEAPVVEVQVPVESRVKWIREGYSHFEDGGEGTAQLRRLLDFCAPTAGKKTVARWNSLIDQEDWDAFVTDMLESHYDVGYQRSRARDRRNAGVSQEEPFYVDMASTRDDDVSTCAAQILERFSRPKLRVAVHKPSRQPLTVMHASLREGETGEVSAEELTNDQIVKFVREEVTDQEVNELVWRCLGYKRTSDGWNADHVFPKWAAKYPQPPDLIGVTRTYSKDVDEVVLRANQALVASIPMKYKGGIKEHLRKVGWTGYLLEGLTPNKTRRAQCANWVLYYREALFGKSLEELKAARSRDIEAENEKLRRAGKMLRSAKGEASGKDG</sequence>
<feature type="signal peptide" evidence="2">
    <location>
        <begin position="1"/>
        <end position="16"/>
    </location>
</feature>
<dbReference type="PROSITE" id="PS50206">
    <property type="entry name" value="RHODANESE_3"/>
    <property type="match status" value="1"/>
</dbReference>
<protein>
    <recommendedName>
        <fullName evidence="3">Rhodanese domain-containing protein</fullName>
    </recommendedName>
</protein>
<dbReference type="Proteomes" id="UP000789595">
    <property type="component" value="Unassembled WGS sequence"/>
</dbReference>
<dbReference type="NCBIfam" id="NF008750">
    <property type="entry name" value="PRK11784.1-2"/>
    <property type="match status" value="1"/>
</dbReference>
<feature type="chain" id="PRO_5035278163" description="Rhodanese domain-containing protein" evidence="2">
    <location>
        <begin position="17"/>
        <end position="621"/>
    </location>
</feature>
<evidence type="ECO:0000256" key="2">
    <source>
        <dbReference type="SAM" id="SignalP"/>
    </source>
</evidence>
<dbReference type="Gene3D" id="1.10.418.90">
    <property type="entry name" value="Protein of unknown function DUF1823"/>
    <property type="match status" value="1"/>
</dbReference>
<proteinExistence type="predicted"/>
<dbReference type="Pfam" id="PF08853">
    <property type="entry name" value="DUF1823"/>
    <property type="match status" value="1"/>
</dbReference>
<accession>A0A8J2SLZ4</accession>
<dbReference type="InterPro" id="IPR001763">
    <property type="entry name" value="Rhodanese-like_dom"/>
</dbReference>
<reference evidence="4" key="1">
    <citation type="submission" date="2021-11" db="EMBL/GenBank/DDBJ databases">
        <authorList>
            <consortium name="Genoscope - CEA"/>
            <person name="William W."/>
        </authorList>
    </citation>
    <scope>NUCLEOTIDE SEQUENCE</scope>
</reference>
<evidence type="ECO:0000259" key="3">
    <source>
        <dbReference type="PROSITE" id="PS50206"/>
    </source>
</evidence>
<dbReference type="SMART" id="SM00450">
    <property type="entry name" value="RHOD"/>
    <property type="match status" value="1"/>
</dbReference>
<dbReference type="InterPro" id="IPR017582">
    <property type="entry name" value="SelU"/>
</dbReference>
<dbReference type="PANTHER" id="PTHR30401">
    <property type="entry name" value="TRNA 2-SELENOURIDINE SYNTHASE"/>
    <property type="match status" value="1"/>
</dbReference>
<comment type="caution">
    <text evidence="4">The sequence shown here is derived from an EMBL/GenBank/DDBJ whole genome shotgun (WGS) entry which is preliminary data.</text>
</comment>
<feature type="domain" description="Rhodanese" evidence="3">
    <location>
        <begin position="74"/>
        <end position="191"/>
    </location>
</feature>
<evidence type="ECO:0000313" key="4">
    <source>
        <dbReference type="EMBL" id="CAH0369552.1"/>
    </source>
</evidence>
<dbReference type="NCBIfam" id="TIGR03167">
    <property type="entry name" value="tRNA_sel_U_synt"/>
    <property type="match status" value="1"/>
</dbReference>
<dbReference type="GO" id="GO:0043828">
    <property type="term" value="F:tRNA 2-selenouridine synthase activity"/>
    <property type="evidence" value="ECO:0007669"/>
    <property type="project" value="InterPro"/>
</dbReference>
<organism evidence="4 5">
    <name type="scientific">Pelagomonas calceolata</name>
    <dbReference type="NCBI Taxonomy" id="35677"/>
    <lineage>
        <taxon>Eukaryota</taxon>
        <taxon>Sar</taxon>
        <taxon>Stramenopiles</taxon>
        <taxon>Ochrophyta</taxon>
        <taxon>Pelagophyceae</taxon>
        <taxon>Pelagomonadales</taxon>
        <taxon>Pelagomonadaceae</taxon>
        <taxon>Pelagomonas</taxon>
    </lineage>
</organism>
<dbReference type="InterPro" id="IPR014952">
    <property type="entry name" value="DUF1823"/>
</dbReference>
<keyword evidence="5" id="KW-1185">Reference proteome</keyword>
<dbReference type="SUPFAM" id="SSF52821">
    <property type="entry name" value="Rhodanese/Cell cycle control phosphatase"/>
    <property type="match status" value="1"/>
</dbReference>
<keyword evidence="1" id="KW-0711">Selenium</keyword>
<dbReference type="PANTHER" id="PTHR30401:SF0">
    <property type="entry name" value="TRNA 2-SELENOURIDINE SYNTHASE"/>
    <property type="match status" value="1"/>
</dbReference>
<keyword evidence="2" id="KW-0732">Signal</keyword>
<dbReference type="EMBL" id="CAKKNE010000002">
    <property type="protein sequence ID" value="CAH0369552.1"/>
    <property type="molecule type" value="Genomic_DNA"/>
</dbReference>
<name>A0A8J2SLZ4_9STRA</name>
<evidence type="ECO:0000313" key="5">
    <source>
        <dbReference type="Proteomes" id="UP000789595"/>
    </source>
</evidence>
<dbReference type="AlphaFoldDB" id="A0A8J2SLZ4"/>
<dbReference type="GO" id="GO:0002098">
    <property type="term" value="P:tRNA wobble uridine modification"/>
    <property type="evidence" value="ECO:0007669"/>
    <property type="project" value="InterPro"/>
</dbReference>
<dbReference type="Gene3D" id="3.40.250.10">
    <property type="entry name" value="Rhodanese-like domain"/>
    <property type="match status" value="1"/>
</dbReference>
<dbReference type="InterPro" id="IPR036873">
    <property type="entry name" value="Rhodanese-like_dom_sf"/>
</dbReference>
<dbReference type="InterPro" id="IPR058840">
    <property type="entry name" value="AAA_SelU"/>
</dbReference>
<dbReference type="NCBIfam" id="NF008752">
    <property type="entry name" value="PRK11784.1-4"/>
    <property type="match status" value="1"/>
</dbReference>
<dbReference type="Pfam" id="PF00581">
    <property type="entry name" value="Rhodanese"/>
    <property type="match status" value="1"/>
</dbReference>